<protein>
    <recommendedName>
        <fullName evidence="3">Protein kinase domain-containing protein</fullName>
    </recommendedName>
</protein>
<proteinExistence type="predicted"/>
<evidence type="ECO:0008006" key="3">
    <source>
        <dbReference type="Google" id="ProtNLM"/>
    </source>
</evidence>
<dbReference type="EMBL" id="JAZGQO010000010">
    <property type="protein sequence ID" value="KAK6176340.1"/>
    <property type="molecule type" value="Genomic_DNA"/>
</dbReference>
<sequence length="123" mass="13672">MIRKLKTLWDNPDLYFGSAALGDQVTTLKALLSSSELSASDILAIVEVVVRGLVSVHSQQLYFGNITEEDILIVINNKKILKTQLSAKLVLPDQECSKQPDDIYGVGKLLGRLLRRYATTRRA</sequence>
<reference evidence="1 2" key="1">
    <citation type="submission" date="2024-01" db="EMBL/GenBank/DDBJ databases">
        <title>The genome of the rayed Mediterranean limpet Patella caerulea (Linnaeus, 1758).</title>
        <authorList>
            <person name="Anh-Thu Weber A."/>
            <person name="Halstead-Nussloch G."/>
        </authorList>
    </citation>
    <scope>NUCLEOTIDE SEQUENCE [LARGE SCALE GENOMIC DNA]</scope>
    <source>
        <strain evidence="1">AATW-2023a</strain>
        <tissue evidence="1">Whole specimen</tissue>
    </source>
</reference>
<gene>
    <name evidence="1" type="ORF">SNE40_014642</name>
</gene>
<accession>A0AAN8PTQ2</accession>
<name>A0AAN8PTQ2_PATCE</name>
<dbReference type="Proteomes" id="UP001347796">
    <property type="component" value="Unassembled WGS sequence"/>
</dbReference>
<keyword evidence="2" id="KW-1185">Reference proteome</keyword>
<evidence type="ECO:0000313" key="2">
    <source>
        <dbReference type="Proteomes" id="UP001347796"/>
    </source>
</evidence>
<evidence type="ECO:0000313" key="1">
    <source>
        <dbReference type="EMBL" id="KAK6176340.1"/>
    </source>
</evidence>
<dbReference type="AlphaFoldDB" id="A0AAN8PTQ2"/>
<comment type="caution">
    <text evidence="1">The sequence shown here is derived from an EMBL/GenBank/DDBJ whole genome shotgun (WGS) entry which is preliminary data.</text>
</comment>
<organism evidence="1 2">
    <name type="scientific">Patella caerulea</name>
    <name type="common">Rayed Mediterranean limpet</name>
    <dbReference type="NCBI Taxonomy" id="87958"/>
    <lineage>
        <taxon>Eukaryota</taxon>
        <taxon>Metazoa</taxon>
        <taxon>Spiralia</taxon>
        <taxon>Lophotrochozoa</taxon>
        <taxon>Mollusca</taxon>
        <taxon>Gastropoda</taxon>
        <taxon>Patellogastropoda</taxon>
        <taxon>Patelloidea</taxon>
        <taxon>Patellidae</taxon>
        <taxon>Patella</taxon>
    </lineage>
</organism>